<keyword evidence="3 5" id="KW-0416">Keratin</keyword>
<evidence type="ECO:0000313" key="6">
    <source>
        <dbReference type="Ensembl" id="ENSECAP00000064418.1"/>
    </source>
</evidence>
<evidence type="ECO:0000256" key="4">
    <source>
        <dbReference type="ARBA" id="ARBA00034495"/>
    </source>
</evidence>
<protein>
    <recommendedName>
        <fullName evidence="5">Keratin-associated protein</fullName>
    </recommendedName>
</protein>
<organism evidence="6 7">
    <name type="scientific">Equus caballus</name>
    <name type="common">Horse</name>
    <dbReference type="NCBI Taxonomy" id="9796"/>
    <lineage>
        <taxon>Eukaryota</taxon>
        <taxon>Metazoa</taxon>
        <taxon>Chordata</taxon>
        <taxon>Craniata</taxon>
        <taxon>Vertebrata</taxon>
        <taxon>Euteleostomi</taxon>
        <taxon>Mammalia</taxon>
        <taxon>Eutheria</taxon>
        <taxon>Laurasiatheria</taxon>
        <taxon>Perissodactyla</taxon>
        <taxon>Equidae</taxon>
        <taxon>Equus</taxon>
    </lineage>
</organism>
<dbReference type="GO" id="GO:0005198">
    <property type="term" value="F:structural molecule activity"/>
    <property type="evidence" value="ECO:0007669"/>
    <property type="project" value="InterPro"/>
</dbReference>
<dbReference type="PANTHER" id="PTHR23260">
    <property type="entry name" value="KERATIN ASSOCIATED PROTEIN 3-3-RELATED"/>
    <property type="match status" value="1"/>
</dbReference>
<reference evidence="6 7" key="1">
    <citation type="journal article" date="2009" name="Science">
        <title>Genome sequence, comparative analysis, and population genetics of the domestic horse.</title>
        <authorList>
            <consortium name="Broad Institute Genome Sequencing Platform"/>
            <consortium name="Broad Institute Whole Genome Assembly Team"/>
            <person name="Wade C.M."/>
            <person name="Giulotto E."/>
            <person name="Sigurdsson S."/>
            <person name="Zoli M."/>
            <person name="Gnerre S."/>
            <person name="Imsland F."/>
            <person name="Lear T.L."/>
            <person name="Adelson D.L."/>
            <person name="Bailey E."/>
            <person name="Bellone R.R."/>
            <person name="Bloecker H."/>
            <person name="Distl O."/>
            <person name="Edgar R.C."/>
            <person name="Garber M."/>
            <person name="Leeb T."/>
            <person name="Mauceli E."/>
            <person name="MacLeod J.N."/>
            <person name="Penedo M.C.T."/>
            <person name="Raison J.M."/>
            <person name="Sharpe T."/>
            <person name="Vogel J."/>
            <person name="Andersson L."/>
            <person name="Antczak D.F."/>
            <person name="Biagi T."/>
            <person name="Binns M.M."/>
            <person name="Chowdhary B.P."/>
            <person name="Coleman S.J."/>
            <person name="Della Valle G."/>
            <person name="Fryc S."/>
            <person name="Guerin G."/>
            <person name="Hasegawa T."/>
            <person name="Hill E.W."/>
            <person name="Jurka J."/>
            <person name="Kiialainen A."/>
            <person name="Lindgren G."/>
            <person name="Liu J."/>
            <person name="Magnani E."/>
            <person name="Mickelson J.R."/>
            <person name="Murray J."/>
            <person name="Nergadze S.G."/>
            <person name="Onofrio R."/>
            <person name="Pedroni S."/>
            <person name="Piras M.F."/>
            <person name="Raudsepp T."/>
            <person name="Rocchi M."/>
            <person name="Roeed K.H."/>
            <person name="Ryder O.A."/>
            <person name="Searle S."/>
            <person name="Skow L."/>
            <person name="Swinburne J.E."/>
            <person name="Syvaenen A.C."/>
            <person name="Tozaki T."/>
            <person name="Valberg S.J."/>
            <person name="Vaudin M."/>
            <person name="White J.R."/>
            <person name="Zody M.C."/>
            <person name="Lander E.S."/>
            <person name="Lindblad-Toh K."/>
        </authorList>
    </citation>
    <scope>NUCLEOTIDE SEQUENCE [LARGE SCALE GENOMIC DNA]</scope>
    <source>
        <strain evidence="6 7">Thoroughbred</strain>
    </source>
</reference>
<keyword evidence="2" id="KW-0677">Repeat</keyword>
<comment type="similarity">
    <text evidence="4 5">Belongs to the PMG family.</text>
</comment>
<accession>A0A9L0RNS9</accession>
<evidence type="ECO:0000256" key="1">
    <source>
        <dbReference type="ARBA" id="ARBA00011662"/>
    </source>
</evidence>
<sequence length="235" mass="25247">MRTHITRKKGVCTQDHHLLGIYKGSGQTRGTAKLETLASFQSTTACSRNLTMSCHNYCSGSYSLGSLRNPCHIPLPSSIALCSTNVSCGDVVCLPSSCQDHTWLLDNCQETCNEPTSCQPASCEPSNCATSHCPSTAYYVPRPSQGTSFLPAASYVSSSYLPVSGRPLSYVSSSCRPLSLLPYISRPFGYLPCRPQPLSIVSSSLRPLHPLSVGYQPLTHVFNTCRPSCSALGGQ</sequence>
<dbReference type="PANTHER" id="PTHR23260:SF7">
    <property type="entry name" value="KERATIN-ASSOCIATED PROTEIN 26-1"/>
    <property type="match status" value="1"/>
</dbReference>
<evidence type="ECO:0000256" key="2">
    <source>
        <dbReference type="ARBA" id="ARBA00022737"/>
    </source>
</evidence>
<dbReference type="GO" id="GO:0005829">
    <property type="term" value="C:cytosol"/>
    <property type="evidence" value="ECO:0007669"/>
    <property type="project" value="UniProtKB-ARBA"/>
</dbReference>
<evidence type="ECO:0000313" key="7">
    <source>
        <dbReference type="Proteomes" id="UP000002281"/>
    </source>
</evidence>
<comment type="function">
    <text evidence="5">In the hair cortex, hair keratin intermediate filaments are embedded in an interfilamentous matrix, consisting of hair keratin-associated proteins (KRTAP), which are essential for the formation of a rigid and resistant hair shaft through their extensive disulfide bond cross-linking with abundant cysteine residues of hair keratins. The matrix proteins include the high-sulfur and high-glycine-tyrosine keratins.</text>
</comment>
<reference evidence="6" key="3">
    <citation type="submission" date="2025-09" db="UniProtKB">
        <authorList>
            <consortium name="Ensembl"/>
        </authorList>
    </citation>
    <scope>IDENTIFICATION</scope>
    <source>
        <strain evidence="6">Thoroughbred</strain>
    </source>
</reference>
<gene>
    <name evidence="6" type="primary">KRTAP26-1</name>
</gene>
<reference evidence="6" key="2">
    <citation type="submission" date="2025-08" db="UniProtKB">
        <authorList>
            <consortium name="Ensembl"/>
        </authorList>
    </citation>
    <scope>IDENTIFICATION</scope>
    <source>
        <strain evidence="6">Thoroughbred</strain>
    </source>
</reference>
<evidence type="ECO:0000256" key="5">
    <source>
        <dbReference type="RuleBase" id="RU369044"/>
    </source>
</evidence>
<dbReference type="AlphaFoldDB" id="A0A9L0RNS9"/>
<dbReference type="InterPro" id="IPR007659">
    <property type="entry name" value="Keratin_matx"/>
</dbReference>
<evidence type="ECO:0000256" key="3">
    <source>
        <dbReference type="ARBA" id="ARBA00022744"/>
    </source>
</evidence>
<dbReference type="GO" id="GO:0045095">
    <property type="term" value="C:keratin filament"/>
    <property type="evidence" value="ECO:0007669"/>
    <property type="project" value="UniProtKB-UniRule"/>
</dbReference>
<dbReference type="InterPro" id="IPR007951">
    <property type="entry name" value="KRTAP_PMG"/>
</dbReference>
<dbReference type="GeneTree" id="ENSGT00730000111511"/>
<comment type="subunit">
    <text evidence="1 5">Interacts with hair keratins.</text>
</comment>
<dbReference type="Pfam" id="PF05287">
    <property type="entry name" value="PMG"/>
    <property type="match status" value="1"/>
</dbReference>
<keyword evidence="7" id="KW-1185">Reference proteome</keyword>
<proteinExistence type="inferred from homology"/>
<dbReference type="Ensembl" id="ENSECAT00000139763.1">
    <property type="protein sequence ID" value="ENSECAP00000064418.1"/>
    <property type="gene ID" value="ENSECAG00000057209.1"/>
</dbReference>
<name>A0A9L0RNS9_HORSE</name>
<dbReference type="Proteomes" id="UP000002281">
    <property type="component" value="Chromosome 26"/>
</dbReference>